<evidence type="ECO:0000256" key="1">
    <source>
        <dbReference type="ARBA" id="ARBA00004477"/>
    </source>
</evidence>
<sequence length="285" mass="32906">MFNFLFFPALLMRLLHAHLWITLSRMKTANSNHSIVDKSLNFEQVDRERNWDDQINLIAIVAYVSPPRWPRGVPLLLVHRALHHHYLYSRYDYHRHASVVTEPITTVIHPFAEELVYFLLFAIPPIPAALTGSGSIITTYGYLNYIDFMNYMCHCNFEMVPKWLLDSLPPLKYLIDTPSFHSLHHTRFRTNYSLFMPIYDYIRYGGRVFGRVTRKISQEKGGDGRCGSSDPFDHPAVHVSLSNRPFFPGIKTIRALVVLVDLLALHALTGAAGMAHRDYIHRGEE</sequence>
<organism evidence="13 14">
    <name type="scientific">Musa acuminata subsp. malaccensis</name>
    <name type="common">Wild banana</name>
    <name type="synonym">Musa malaccensis</name>
    <dbReference type="NCBI Taxonomy" id="214687"/>
    <lineage>
        <taxon>Eukaryota</taxon>
        <taxon>Viridiplantae</taxon>
        <taxon>Streptophyta</taxon>
        <taxon>Embryophyta</taxon>
        <taxon>Tracheophyta</taxon>
        <taxon>Spermatophyta</taxon>
        <taxon>Magnoliopsida</taxon>
        <taxon>Liliopsida</taxon>
        <taxon>Zingiberales</taxon>
        <taxon>Musaceae</taxon>
        <taxon>Musa</taxon>
    </lineage>
</organism>
<evidence type="ECO:0000256" key="9">
    <source>
        <dbReference type="ARBA" id="ARBA00047909"/>
    </source>
</evidence>
<evidence type="ECO:0000256" key="2">
    <source>
        <dbReference type="ARBA" id="ARBA00009324"/>
    </source>
</evidence>
<reference evidence="12" key="1">
    <citation type="submission" date="2021-03" db="EMBL/GenBank/DDBJ databases">
        <authorList>
            <consortium name="Genoscope - CEA"/>
            <person name="William W."/>
        </authorList>
    </citation>
    <scope>NUCLEOTIDE SEQUENCE</scope>
    <source>
        <strain evidence="12">Doubled-haploid Pahang</strain>
    </source>
</reference>
<name>A0A804HTR9_MUSAM</name>
<dbReference type="EMBL" id="HG996466">
    <property type="protein sequence ID" value="CAG1859446.1"/>
    <property type="molecule type" value="Genomic_DNA"/>
</dbReference>
<dbReference type="AlphaFoldDB" id="A0A804HTR9"/>
<dbReference type="Gramene" id="Ma01_t13670.1">
    <property type="protein sequence ID" value="Ma01_p13670.1"/>
    <property type="gene ID" value="Ma01_g13670"/>
</dbReference>
<evidence type="ECO:0000256" key="5">
    <source>
        <dbReference type="ARBA" id="ARBA00022824"/>
    </source>
</evidence>
<keyword evidence="8" id="KW-0456">Lyase</keyword>
<evidence type="ECO:0000256" key="3">
    <source>
        <dbReference type="ARBA" id="ARBA00013146"/>
    </source>
</evidence>
<evidence type="ECO:0000256" key="7">
    <source>
        <dbReference type="ARBA" id="ARBA00023136"/>
    </source>
</evidence>
<evidence type="ECO:0000259" key="11">
    <source>
        <dbReference type="Pfam" id="PF04116"/>
    </source>
</evidence>
<dbReference type="InterPro" id="IPR050307">
    <property type="entry name" value="Sterol_Desaturase_Related"/>
</dbReference>
<keyword evidence="4" id="KW-0812">Transmembrane</keyword>
<evidence type="ECO:0000256" key="6">
    <source>
        <dbReference type="ARBA" id="ARBA00022989"/>
    </source>
</evidence>
<dbReference type="GO" id="GO:0005789">
    <property type="term" value="C:endoplasmic reticulum membrane"/>
    <property type="evidence" value="ECO:0007669"/>
    <property type="project" value="UniProtKB-SubCell"/>
</dbReference>
<dbReference type="EnsemblPlants" id="Ma01_t13670.1">
    <property type="protein sequence ID" value="Ma01_p13670.1"/>
    <property type="gene ID" value="Ma01_g13670"/>
</dbReference>
<keyword evidence="10" id="KW-0732">Signal</keyword>
<keyword evidence="6" id="KW-1133">Transmembrane helix</keyword>
<keyword evidence="5" id="KW-0256">Endoplasmic reticulum</keyword>
<gene>
    <name evidence="12" type="ORF">GSMUA_297410.1</name>
</gene>
<evidence type="ECO:0000256" key="10">
    <source>
        <dbReference type="SAM" id="SignalP"/>
    </source>
</evidence>
<dbReference type="GO" id="GO:0005506">
    <property type="term" value="F:iron ion binding"/>
    <property type="evidence" value="ECO:0007669"/>
    <property type="project" value="InterPro"/>
</dbReference>
<dbReference type="InterPro" id="IPR006694">
    <property type="entry name" value="Fatty_acid_hydroxylase"/>
</dbReference>
<keyword evidence="14" id="KW-1185">Reference proteome</keyword>
<dbReference type="GO" id="GO:0071771">
    <property type="term" value="F:aldehyde oxygenase (deformylating) activity"/>
    <property type="evidence" value="ECO:0007669"/>
    <property type="project" value="UniProtKB-EC"/>
</dbReference>
<evidence type="ECO:0000256" key="8">
    <source>
        <dbReference type="ARBA" id="ARBA00023239"/>
    </source>
</evidence>
<evidence type="ECO:0000313" key="13">
    <source>
        <dbReference type="EnsemblPlants" id="Ma01_p13670.1"/>
    </source>
</evidence>
<accession>A0A804HTR9</accession>
<dbReference type="Proteomes" id="UP000012960">
    <property type="component" value="Unplaced"/>
</dbReference>
<dbReference type="PANTHER" id="PTHR11863">
    <property type="entry name" value="STEROL DESATURASE"/>
    <property type="match status" value="1"/>
</dbReference>
<evidence type="ECO:0000313" key="14">
    <source>
        <dbReference type="Proteomes" id="UP000012960"/>
    </source>
</evidence>
<dbReference type="OMA" id="RIMWPLA"/>
<comment type="catalytic activity">
    <reaction evidence="9">
        <text>a long-chain fatty aldehyde + 2 NADPH + O2 + H(+) = a long-chain alkane + formate + 2 NADP(+) + H2O</text>
        <dbReference type="Rhea" id="RHEA:21440"/>
        <dbReference type="ChEBI" id="CHEBI:15377"/>
        <dbReference type="ChEBI" id="CHEBI:15378"/>
        <dbReference type="ChEBI" id="CHEBI:15379"/>
        <dbReference type="ChEBI" id="CHEBI:15740"/>
        <dbReference type="ChEBI" id="CHEBI:17176"/>
        <dbReference type="ChEBI" id="CHEBI:57783"/>
        <dbReference type="ChEBI" id="CHEBI:58349"/>
        <dbReference type="ChEBI" id="CHEBI:83563"/>
        <dbReference type="EC" id="4.1.99.5"/>
    </reaction>
</comment>
<proteinExistence type="inferred from homology"/>
<reference evidence="13" key="2">
    <citation type="submission" date="2021-05" db="UniProtKB">
        <authorList>
            <consortium name="EnsemblPlants"/>
        </authorList>
    </citation>
    <scope>IDENTIFICATION</scope>
    <source>
        <strain evidence="13">subsp. malaccensis</strain>
    </source>
</reference>
<dbReference type="GO" id="GO:0008610">
    <property type="term" value="P:lipid biosynthetic process"/>
    <property type="evidence" value="ECO:0007669"/>
    <property type="project" value="InterPro"/>
</dbReference>
<feature type="domain" description="Fatty acid hydroxylase" evidence="11">
    <location>
        <begin position="77"/>
        <end position="202"/>
    </location>
</feature>
<dbReference type="GO" id="GO:0016491">
    <property type="term" value="F:oxidoreductase activity"/>
    <property type="evidence" value="ECO:0007669"/>
    <property type="project" value="InterPro"/>
</dbReference>
<dbReference type="Pfam" id="PF04116">
    <property type="entry name" value="FA_hydroxylase"/>
    <property type="match status" value="1"/>
</dbReference>
<dbReference type="EC" id="4.1.99.5" evidence="3"/>
<comment type="subcellular location">
    <subcellularLocation>
        <location evidence="1">Endoplasmic reticulum membrane</location>
        <topology evidence="1">Multi-pass membrane protein</topology>
    </subcellularLocation>
</comment>
<dbReference type="InParanoid" id="A0A804HTR9"/>
<comment type="similarity">
    <text evidence="2">Belongs to the sterol desaturase family.</text>
</comment>
<protein>
    <recommendedName>
        <fullName evidence="3">aldehyde oxygenase (deformylating)</fullName>
        <ecNumber evidence="3">4.1.99.5</ecNumber>
    </recommendedName>
</protein>
<keyword evidence="7" id="KW-0472">Membrane</keyword>
<feature type="chain" id="PRO_5033611039" description="aldehyde oxygenase (deformylating)" evidence="10">
    <location>
        <begin position="18"/>
        <end position="285"/>
    </location>
</feature>
<evidence type="ECO:0000313" key="12">
    <source>
        <dbReference type="EMBL" id="CAG1859446.1"/>
    </source>
</evidence>
<feature type="signal peptide" evidence="10">
    <location>
        <begin position="1"/>
        <end position="17"/>
    </location>
</feature>
<evidence type="ECO:0000256" key="4">
    <source>
        <dbReference type="ARBA" id="ARBA00022692"/>
    </source>
</evidence>